<dbReference type="RefSeq" id="WP_175588191.1">
    <property type="nucleotide sequence ID" value="NZ_JABWGN010000002.1"/>
</dbReference>
<feature type="domain" description="Core-binding (CB)" evidence="7">
    <location>
        <begin position="70"/>
        <end position="151"/>
    </location>
</feature>
<feature type="domain" description="Tyr recombinase" evidence="6">
    <location>
        <begin position="173"/>
        <end position="379"/>
    </location>
</feature>
<evidence type="ECO:0000256" key="4">
    <source>
        <dbReference type="ARBA" id="ARBA00023172"/>
    </source>
</evidence>
<dbReference type="SUPFAM" id="SSF56349">
    <property type="entry name" value="DNA breaking-rejoining enzymes"/>
    <property type="match status" value="1"/>
</dbReference>
<evidence type="ECO:0000256" key="3">
    <source>
        <dbReference type="ARBA" id="ARBA00023125"/>
    </source>
</evidence>
<dbReference type="Gene3D" id="1.10.150.130">
    <property type="match status" value="1"/>
</dbReference>
<dbReference type="InterPro" id="IPR002104">
    <property type="entry name" value="Integrase_catalytic"/>
</dbReference>
<keyword evidence="9" id="KW-1185">Reference proteome</keyword>
<dbReference type="InterPro" id="IPR011010">
    <property type="entry name" value="DNA_brk_join_enz"/>
</dbReference>
<reference evidence="8 9" key="1">
    <citation type="submission" date="2020-06" db="EMBL/GenBank/DDBJ databases">
        <title>Nonomuraea sp. SMC257, a novel actinomycete isolated from soil.</title>
        <authorList>
            <person name="Chanama M."/>
        </authorList>
    </citation>
    <scope>NUCLEOTIDE SEQUENCE [LARGE SCALE GENOMIC DNA]</scope>
    <source>
        <strain evidence="8 9">SMC257</strain>
    </source>
</reference>
<dbReference type="PANTHER" id="PTHR30629:SF2">
    <property type="entry name" value="PROPHAGE INTEGRASE INTS-RELATED"/>
    <property type="match status" value="1"/>
</dbReference>
<dbReference type="CDD" id="cd01189">
    <property type="entry name" value="INT_ICEBs1_C_like"/>
    <property type="match status" value="1"/>
</dbReference>
<evidence type="ECO:0000256" key="1">
    <source>
        <dbReference type="ARBA" id="ARBA00008857"/>
    </source>
</evidence>
<evidence type="ECO:0000256" key="5">
    <source>
        <dbReference type="PROSITE-ProRule" id="PRU01248"/>
    </source>
</evidence>
<dbReference type="Pfam" id="PF00589">
    <property type="entry name" value="Phage_integrase"/>
    <property type="match status" value="1"/>
</dbReference>
<evidence type="ECO:0000259" key="6">
    <source>
        <dbReference type="PROSITE" id="PS51898"/>
    </source>
</evidence>
<keyword evidence="2" id="KW-0229">DNA integration</keyword>
<name>A0A7Y6I2X7_9ACTN</name>
<dbReference type="InterPro" id="IPR013762">
    <property type="entry name" value="Integrase-like_cat_sf"/>
</dbReference>
<gene>
    <name evidence="8" type="ORF">HTZ77_04765</name>
</gene>
<dbReference type="Proteomes" id="UP000586042">
    <property type="component" value="Unassembled WGS sequence"/>
</dbReference>
<dbReference type="InterPro" id="IPR004107">
    <property type="entry name" value="Integrase_SAM-like_N"/>
</dbReference>
<dbReference type="PROSITE" id="PS51900">
    <property type="entry name" value="CB"/>
    <property type="match status" value="1"/>
</dbReference>
<dbReference type="PROSITE" id="PS51898">
    <property type="entry name" value="TYR_RECOMBINASE"/>
    <property type="match status" value="1"/>
</dbReference>
<accession>A0A7Y6I2X7</accession>
<sequence length="388" mass="44119">MPKQRAHGDGGLYWSEARQRWIAEITIGYTPAGRRITRKAAGRTKTEAKAKLKEVLRDHEDGLAIAPTNYTVADAVNYWLANGLPGREPATVEMYRTYVRKHLLPELGKRKLRDLSVEDVDQWLQRKTSELSTRSLKILHNVLNRSVKNAMRRDKVKRNVVDLCEIPEGRTGRTSKALTLAQAEAVLKAAENAQPRIRAYIVVSLLSGARTEEVRALQWSHVVAYDDETQAWRSVAGIGWDHKEFALYVWRSVRKKGETKTPKSRRSLALPKRCVDALKNLKEAQNDDRELVFSTRTGTKMTAHNTRRDFRKVLDSAKLAGKDWAPRELRHSFVSLLSDHDIPIEDISRLVGHSNTVVTETVYRQQIRPVIQEGATAMDRIFPMADDA</sequence>
<evidence type="ECO:0000313" key="9">
    <source>
        <dbReference type="Proteomes" id="UP000586042"/>
    </source>
</evidence>
<evidence type="ECO:0000259" key="7">
    <source>
        <dbReference type="PROSITE" id="PS51900"/>
    </source>
</evidence>
<dbReference type="GO" id="GO:0003677">
    <property type="term" value="F:DNA binding"/>
    <property type="evidence" value="ECO:0007669"/>
    <property type="project" value="UniProtKB-UniRule"/>
</dbReference>
<dbReference type="PANTHER" id="PTHR30629">
    <property type="entry name" value="PROPHAGE INTEGRASE"/>
    <property type="match status" value="1"/>
</dbReference>
<dbReference type="InterPro" id="IPR010998">
    <property type="entry name" value="Integrase_recombinase_N"/>
</dbReference>
<dbReference type="Pfam" id="PF14659">
    <property type="entry name" value="Phage_int_SAM_3"/>
    <property type="match status" value="1"/>
</dbReference>
<evidence type="ECO:0000256" key="2">
    <source>
        <dbReference type="ARBA" id="ARBA00022908"/>
    </source>
</evidence>
<protein>
    <submittedName>
        <fullName evidence="8">Site-specific integrase</fullName>
    </submittedName>
</protein>
<comment type="caution">
    <text evidence="8">The sequence shown here is derived from an EMBL/GenBank/DDBJ whole genome shotgun (WGS) entry which is preliminary data.</text>
</comment>
<dbReference type="GO" id="GO:0006310">
    <property type="term" value="P:DNA recombination"/>
    <property type="evidence" value="ECO:0007669"/>
    <property type="project" value="UniProtKB-KW"/>
</dbReference>
<dbReference type="AlphaFoldDB" id="A0A7Y6I2X7"/>
<dbReference type="InterPro" id="IPR044068">
    <property type="entry name" value="CB"/>
</dbReference>
<proteinExistence type="inferred from homology"/>
<comment type="similarity">
    <text evidence="1">Belongs to the 'phage' integrase family.</text>
</comment>
<dbReference type="EMBL" id="JABWGN010000002">
    <property type="protein sequence ID" value="NUW30735.1"/>
    <property type="molecule type" value="Genomic_DNA"/>
</dbReference>
<organism evidence="8 9">
    <name type="scientific">Nonomuraea montanisoli</name>
    <dbReference type="NCBI Taxonomy" id="2741721"/>
    <lineage>
        <taxon>Bacteria</taxon>
        <taxon>Bacillati</taxon>
        <taxon>Actinomycetota</taxon>
        <taxon>Actinomycetes</taxon>
        <taxon>Streptosporangiales</taxon>
        <taxon>Streptosporangiaceae</taxon>
        <taxon>Nonomuraea</taxon>
    </lineage>
</organism>
<dbReference type="InterPro" id="IPR050808">
    <property type="entry name" value="Phage_Integrase"/>
</dbReference>
<keyword evidence="3 5" id="KW-0238">DNA-binding</keyword>
<keyword evidence="4" id="KW-0233">DNA recombination</keyword>
<evidence type="ECO:0000313" key="8">
    <source>
        <dbReference type="EMBL" id="NUW30735.1"/>
    </source>
</evidence>
<dbReference type="Gene3D" id="1.10.443.10">
    <property type="entry name" value="Intergrase catalytic core"/>
    <property type="match status" value="1"/>
</dbReference>
<dbReference type="GO" id="GO:0015074">
    <property type="term" value="P:DNA integration"/>
    <property type="evidence" value="ECO:0007669"/>
    <property type="project" value="UniProtKB-KW"/>
</dbReference>